<dbReference type="PROSITE" id="PS50234">
    <property type="entry name" value="VWFA"/>
    <property type="match status" value="1"/>
</dbReference>
<feature type="domain" description="VWFA" evidence="17">
    <location>
        <begin position="222"/>
        <end position="417"/>
    </location>
</feature>
<evidence type="ECO:0000256" key="2">
    <source>
        <dbReference type="ARBA" id="ARBA00022448"/>
    </source>
</evidence>
<dbReference type="SUPFAM" id="SSF53300">
    <property type="entry name" value="vWA-like"/>
    <property type="match status" value="1"/>
</dbReference>
<dbReference type="STRING" id="147828.A0A4V3SFI0"/>
<dbReference type="PANTHER" id="PTHR10166:SF37">
    <property type="entry name" value="STOLID, ISOFORM H"/>
    <property type="match status" value="1"/>
</dbReference>
<keyword evidence="19" id="KW-1185">Reference proteome</keyword>
<evidence type="ECO:0000256" key="8">
    <source>
        <dbReference type="ARBA" id="ARBA00022837"/>
    </source>
</evidence>
<keyword evidence="11" id="KW-0406">Ion transport</keyword>
<evidence type="ECO:0000256" key="10">
    <source>
        <dbReference type="ARBA" id="ARBA00022989"/>
    </source>
</evidence>
<evidence type="ECO:0000256" key="1">
    <source>
        <dbReference type="ARBA" id="ARBA00004479"/>
    </source>
</evidence>
<evidence type="ECO:0000256" key="14">
    <source>
        <dbReference type="ARBA" id="ARBA00023180"/>
    </source>
</evidence>
<dbReference type="PANTHER" id="PTHR10166">
    <property type="entry name" value="VOLTAGE-DEPENDENT CALCIUM CHANNEL SUBUNIT ALPHA-2/DELTA-RELATED"/>
    <property type="match status" value="1"/>
</dbReference>
<dbReference type="Gene3D" id="3.40.50.410">
    <property type="entry name" value="von Willebrand factor, type A domain"/>
    <property type="match status" value="1"/>
</dbReference>
<evidence type="ECO:0000256" key="3">
    <source>
        <dbReference type="ARBA" id="ARBA00022568"/>
    </source>
</evidence>
<evidence type="ECO:0000256" key="5">
    <source>
        <dbReference type="ARBA" id="ARBA00022692"/>
    </source>
</evidence>
<dbReference type="GO" id="GO:0046872">
    <property type="term" value="F:metal ion binding"/>
    <property type="evidence" value="ECO:0007669"/>
    <property type="project" value="UniProtKB-KW"/>
</dbReference>
<dbReference type="CDD" id="cd18774">
    <property type="entry name" value="PDC2_HK_sensor"/>
    <property type="match status" value="1"/>
</dbReference>
<evidence type="ECO:0000256" key="6">
    <source>
        <dbReference type="ARBA" id="ARBA00022723"/>
    </source>
</evidence>
<reference evidence="18 19" key="1">
    <citation type="journal article" date="2019" name="BMC Genomics">
        <title>New insights from Opisthorchis felineus genome: update on genomics of the epidemiologically important liver flukes.</title>
        <authorList>
            <person name="Ershov N.I."/>
            <person name="Mordvinov V.A."/>
            <person name="Prokhortchouk E.B."/>
            <person name="Pakharukova M.Y."/>
            <person name="Gunbin K.V."/>
            <person name="Ustyantsev K."/>
            <person name="Genaev M.A."/>
            <person name="Blinov A.G."/>
            <person name="Mazur A."/>
            <person name="Boulygina E."/>
            <person name="Tsygankova S."/>
            <person name="Khrameeva E."/>
            <person name="Chekanov N."/>
            <person name="Fan G."/>
            <person name="Xiao A."/>
            <person name="Zhang H."/>
            <person name="Xu X."/>
            <person name="Yang H."/>
            <person name="Solovyev V."/>
            <person name="Lee S.M."/>
            <person name="Liu X."/>
            <person name="Afonnikov D.A."/>
            <person name="Skryabin K.G."/>
        </authorList>
    </citation>
    <scope>NUCLEOTIDE SEQUENCE [LARGE SCALE GENOMIC DNA]</scope>
    <source>
        <strain evidence="18">AK-0245</strain>
        <tissue evidence="18">Whole organism</tissue>
    </source>
</reference>
<dbReference type="EMBL" id="SJOL01006362">
    <property type="protein sequence ID" value="TGZ68504.1"/>
    <property type="molecule type" value="Genomic_DNA"/>
</dbReference>
<evidence type="ECO:0000256" key="4">
    <source>
        <dbReference type="ARBA" id="ARBA00022673"/>
    </source>
</evidence>
<keyword evidence="10" id="KW-1133">Transmembrane helix</keyword>
<comment type="subcellular location">
    <subcellularLocation>
        <location evidence="1">Membrane</location>
        <topology evidence="1">Single-pass type I membrane protein</topology>
    </subcellularLocation>
</comment>
<keyword evidence="8" id="KW-0106">Calcium</keyword>
<dbReference type="Pfam" id="PF08399">
    <property type="entry name" value="VWA_N"/>
    <property type="match status" value="1"/>
</dbReference>
<dbReference type="InterPro" id="IPR013680">
    <property type="entry name" value="VDCC_a2/dsu"/>
</dbReference>
<feature type="signal peptide" evidence="16">
    <location>
        <begin position="1"/>
        <end position="19"/>
    </location>
</feature>
<dbReference type="InterPro" id="IPR013608">
    <property type="entry name" value="VWA_N"/>
</dbReference>
<evidence type="ECO:0000313" key="18">
    <source>
        <dbReference type="EMBL" id="TGZ68504.1"/>
    </source>
</evidence>
<dbReference type="GO" id="GO:0005891">
    <property type="term" value="C:voltage-gated calcium channel complex"/>
    <property type="evidence" value="ECO:0007669"/>
    <property type="project" value="TreeGrafter"/>
</dbReference>
<keyword evidence="14" id="KW-0325">Glycoprotein</keyword>
<accession>A0A4V3SFI0</accession>
<organism evidence="18 19">
    <name type="scientific">Opisthorchis felineus</name>
    <dbReference type="NCBI Taxonomy" id="147828"/>
    <lineage>
        <taxon>Eukaryota</taxon>
        <taxon>Metazoa</taxon>
        <taxon>Spiralia</taxon>
        <taxon>Lophotrochozoa</taxon>
        <taxon>Platyhelminthes</taxon>
        <taxon>Trematoda</taxon>
        <taxon>Digenea</taxon>
        <taxon>Opisthorchiida</taxon>
        <taxon>Opisthorchiata</taxon>
        <taxon>Opisthorchiidae</taxon>
        <taxon>Opisthorchis</taxon>
    </lineage>
</organism>
<dbReference type="Gene3D" id="3.30.450.20">
    <property type="entry name" value="PAS domain"/>
    <property type="match status" value="1"/>
</dbReference>
<evidence type="ECO:0000259" key="17">
    <source>
        <dbReference type="PROSITE" id="PS50234"/>
    </source>
</evidence>
<name>A0A4V3SFI0_OPIFE</name>
<dbReference type="InterPro" id="IPR051173">
    <property type="entry name" value="Ca_channel_alpha-2/delta"/>
</dbReference>
<evidence type="ECO:0000256" key="16">
    <source>
        <dbReference type="SAM" id="SignalP"/>
    </source>
</evidence>
<comment type="caution">
    <text evidence="18">The sequence shown here is derived from an EMBL/GenBank/DDBJ whole genome shotgun (WGS) entry which is preliminary data.</text>
</comment>
<dbReference type="GO" id="GO:0005245">
    <property type="term" value="F:voltage-gated calcium channel activity"/>
    <property type="evidence" value="ECO:0007669"/>
    <property type="project" value="TreeGrafter"/>
</dbReference>
<evidence type="ECO:0000256" key="9">
    <source>
        <dbReference type="ARBA" id="ARBA00022882"/>
    </source>
</evidence>
<evidence type="ECO:0000256" key="13">
    <source>
        <dbReference type="ARBA" id="ARBA00023157"/>
    </source>
</evidence>
<dbReference type="OrthoDB" id="10054666at2759"/>
<evidence type="ECO:0000256" key="15">
    <source>
        <dbReference type="ARBA" id="ARBA00023303"/>
    </source>
</evidence>
<keyword evidence="15" id="KW-0407">Ion channel</keyword>
<keyword evidence="3" id="KW-0109">Calcium transport</keyword>
<keyword evidence="13" id="KW-1015">Disulfide bond</keyword>
<evidence type="ECO:0000313" key="19">
    <source>
        <dbReference type="Proteomes" id="UP000308267"/>
    </source>
</evidence>
<protein>
    <recommendedName>
        <fullName evidence="17">VWFA domain-containing protein</fullName>
    </recommendedName>
</protein>
<keyword evidence="4" id="KW-0107">Calcium channel</keyword>
<keyword evidence="7 16" id="KW-0732">Signal</keyword>
<feature type="chain" id="PRO_5020638828" description="VWFA domain-containing protein" evidence="16">
    <location>
        <begin position="20"/>
        <end position="1322"/>
    </location>
</feature>
<dbReference type="InterPro" id="IPR036465">
    <property type="entry name" value="vWFA_dom_sf"/>
</dbReference>
<evidence type="ECO:0000256" key="11">
    <source>
        <dbReference type="ARBA" id="ARBA00023065"/>
    </source>
</evidence>
<proteinExistence type="predicted"/>
<evidence type="ECO:0000256" key="7">
    <source>
        <dbReference type="ARBA" id="ARBA00022729"/>
    </source>
</evidence>
<dbReference type="Proteomes" id="UP000308267">
    <property type="component" value="Unassembled WGS sequence"/>
</dbReference>
<keyword evidence="9" id="KW-0851">Voltage-gated channel</keyword>
<dbReference type="SMART" id="SM00327">
    <property type="entry name" value="VWA"/>
    <property type="match status" value="1"/>
</dbReference>
<dbReference type="Pfam" id="PF08473">
    <property type="entry name" value="VGCC_alpha2"/>
    <property type="match status" value="1"/>
</dbReference>
<dbReference type="InterPro" id="IPR002035">
    <property type="entry name" value="VWF_A"/>
</dbReference>
<gene>
    <name evidence="18" type="ORF">CRM22_004222</name>
</gene>
<keyword evidence="5" id="KW-0812">Transmembrane</keyword>
<keyword evidence="12" id="KW-0472">Membrane</keyword>
<keyword evidence="6" id="KW-0479">Metal-binding</keyword>
<sequence length="1322" mass="148360">MRLLFACFITFTCLGKLRGEYLQDIYTLGQYINNLFSSEVQIHEFRNRYKSAIERGPFKLEEFDAAAEIRAYSQKIGDIVWVKNKSLHEAVAWVEEEVAKYAWNPKLTETLVDKVALDALNVSDAVLEEKPGYAFKVLPGQSGVHIPVEVYVGDPEVFHTLRWMQSLDNILDNVTNLHFVYFASVTGIFSIYPAFAWHSEKVDMFDIRKTRWYMQGSAVPKALLIMLDTSGSMTGQSLIVANISIQKLVTSLDENDYFAVGHFPSQEHGKHFSLVNNSEPACFQSFVRATKRNIHRLVSQEMTNAPPRGYANFSMALEEAILLFDDLKNDSHPGRENTPCNKVLVMFTDSAFEFDSRVMTVLKDKLGDIQLLVYALGEPVSDVPLYQRQAAKNGGCYQDLPSKGAVSNMMKDYQDRSTRVAHGPDGGPIQTSVILHGASEVFRNEEYQGNGLMISISTPVYNRSGDPRFLGMMGTDLPMEVLSAAFPQYKLGPLGYIFALNSNGDVLFHPTLRPKVPFTEDPPEFDWLDLEIHSDDSKTELRRRMIDQETGEAEITDFIRVTDMVHTYKAARKYAFGGIPQTEFGMAVVTPSDRHVYLSLEHPLSWFVTEDEEGAITVGNKKLERLLNKARVFLPTELVEKDWQDEEYFRHHMGQMAQEVDGVALMMNFKKPTVVQTLSTESLNESKTGAAMNSTEAFTRGNETMLQQVFRVLFKRELEEIYPTLEPSNVACLLNDTLESGENCPASITQTNNLTIASVTEEVVEEETPVTTPTTSSTPMDDLTIISVAEEETPTTTSTEATIEITENDSAIEVSENIMINFTPGSDLSTSSAFVSEPSAVEEDKDENILIKAFLKKVRNLKDVTPPQVSQVLFDLAMAEEDVSEFTATKSLPNSAVRSRTILLNSGLGWTIPKSSAEAFEDELTQYPISPILQRVYDSNRMIFWIPVRFGVPRRKFTEPENVTDGNATDSSYQEDTDTTLIDISDDESEVRSTEQMNVTEIPSHPVPVTVFKSVDLPWRDGLFKAGVMGLTLHPEFLPHHIRQHSLCSFESHNTCYLLDDAGYIVAVNNESLNYQIGHFLGAADPPLMRALLENNIYDSVIDYNFQGRCEPIDSEDAPESAGVGLKSFFLPGRRQALAVALFSYWWITDDLRFVKWPRAFATVILLPFGEAAAMQLEPSNCIQQIHRYFVPPQKNPDMFENITDSSSSWTRTTGGIINCSIDCVRDWKAVDIEGTNLKLIIASQACSENCSHLDERVFSGPVESDGPDVCQEVRNPRYRKSTGPCPLTDLVYTNLECGTCRMQCSVVLLTLSLLFVYFSPD</sequence>
<keyword evidence="2" id="KW-0813">Transport</keyword>
<evidence type="ECO:0000256" key="12">
    <source>
        <dbReference type="ARBA" id="ARBA00023136"/>
    </source>
</evidence>